<feature type="region of interest" description="Disordered" evidence="1">
    <location>
        <begin position="123"/>
        <end position="183"/>
    </location>
</feature>
<accession>A0ABM1E5D3</accession>
<feature type="compositionally biased region" description="Polar residues" evidence="1">
    <location>
        <begin position="124"/>
        <end position="140"/>
    </location>
</feature>
<sequence>MRAIKIGYSSGLSDDRTEQPSWLPPLRCLAINAVMASSGACASQRRWQVRFRCETGQPDHPHISRMSDRANDHTGSKGYKKGKRSSSPTRTRAPHQLLAITLVGREAAPLCVLQSPRSKVAVSSAVTAQSRQTDRQTGAQTDNRTDRRTDRSPAGVAPPTSPRRSQSSLYVSTPHKSSSGGDRHCDAFINLCQ</sequence>
<feature type="compositionally biased region" description="Basic and acidic residues" evidence="1">
    <location>
        <begin position="55"/>
        <end position="75"/>
    </location>
</feature>
<organism evidence="2 3">
    <name type="scientific">Priapulus caudatus</name>
    <name type="common">Priapulid worm</name>
    <dbReference type="NCBI Taxonomy" id="37621"/>
    <lineage>
        <taxon>Eukaryota</taxon>
        <taxon>Metazoa</taxon>
        <taxon>Ecdysozoa</taxon>
        <taxon>Scalidophora</taxon>
        <taxon>Priapulida</taxon>
        <taxon>Priapulimorpha</taxon>
        <taxon>Priapulimorphida</taxon>
        <taxon>Priapulidae</taxon>
        <taxon>Priapulus</taxon>
    </lineage>
</organism>
<protein>
    <submittedName>
        <fullName evidence="3">Uncharacterized protein LOC106808981</fullName>
    </submittedName>
</protein>
<evidence type="ECO:0000313" key="3">
    <source>
        <dbReference type="RefSeq" id="XP_014667404.1"/>
    </source>
</evidence>
<gene>
    <name evidence="3" type="primary">LOC106808981</name>
</gene>
<feature type="region of interest" description="Disordered" evidence="1">
    <location>
        <begin position="55"/>
        <end position="93"/>
    </location>
</feature>
<reference evidence="3" key="1">
    <citation type="submission" date="2025-08" db="UniProtKB">
        <authorList>
            <consortium name="RefSeq"/>
        </authorList>
    </citation>
    <scope>IDENTIFICATION</scope>
</reference>
<evidence type="ECO:0000256" key="1">
    <source>
        <dbReference type="SAM" id="MobiDB-lite"/>
    </source>
</evidence>
<name>A0ABM1E5D3_PRICU</name>
<keyword evidence="2" id="KW-1185">Reference proteome</keyword>
<dbReference type="GeneID" id="106808981"/>
<dbReference type="RefSeq" id="XP_014667404.1">
    <property type="nucleotide sequence ID" value="XM_014811918.1"/>
</dbReference>
<dbReference type="Proteomes" id="UP000695022">
    <property type="component" value="Unplaced"/>
</dbReference>
<proteinExistence type="predicted"/>
<feature type="compositionally biased region" description="Polar residues" evidence="1">
    <location>
        <begin position="162"/>
        <end position="180"/>
    </location>
</feature>
<evidence type="ECO:0000313" key="2">
    <source>
        <dbReference type="Proteomes" id="UP000695022"/>
    </source>
</evidence>